<reference evidence="1 2" key="1">
    <citation type="journal article" date="2024" name="Nat. Commun.">
        <title>Phylogenomics reveals the evolutionary origins of lichenization in chlorophyte algae.</title>
        <authorList>
            <person name="Puginier C."/>
            <person name="Libourel C."/>
            <person name="Otte J."/>
            <person name="Skaloud P."/>
            <person name="Haon M."/>
            <person name="Grisel S."/>
            <person name="Petersen M."/>
            <person name="Berrin J.G."/>
            <person name="Delaux P.M."/>
            <person name="Dal Grande F."/>
            <person name="Keller J."/>
        </authorList>
    </citation>
    <scope>NUCLEOTIDE SEQUENCE [LARGE SCALE GENOMIC DNA]</scope>
    <source>
        <strain evidence="1 2">SAG 2043</strain>
    </source>
</reference>
<dbReference type="AlphaFoldDB" id="A0AAW1QPL3"/>
<evidence type="ECO:0008006" key="3">
    <source>
        <dbReference type="Google" id="ProtNLM"/>
    </source>
</evidence>
<evidence type="ECO:0000313" key="2">
    <source>
        <dbReference type="Proteomes" id="UP001489004"/>
    </source>
</evidence>
<keyword evidence="2" id="KW-1185">Reference proteome</keyword>
<dbReference type="SUPFAM" id="SSF56112">
    <property type="entry name" value="Protein kinase-like (PK-like)"/>
    <property type="match status" value="1"/>
</dbReference>
<organism evidence="1 2">
    <name type="scientific">[Myrmecia] bisecta</name>
    <dbReference type="NCBI Taxonomy" id="41462"/>
    <lineage>
        <taxon>Eukaryota</taxon>
        <taxon>Viridiplantae</taxon>
        <taxon>Chlorophyta</taxon>
        <taxon>core chlorophytes</taxon>
        <taxon>Trebouxiophyceae</taxon>
        <taxon>Trebouxiales</taxon>
        <taxon>Trebouxiaceae</taxon>
        <taxon>Myrmecia</taxon>
    </lineage>
</organism>
<dbReference type="EMBL" id="JALJOR010000002">
    <property type="protein sequence ID" value="KAK9823434.1"/>
    <property type="molecule type" value="Genomic_DNA"/>
</dbReference>
<accession>A0AAW1QPL3</accession>
<evidence type="ECO:0000313" key="1">
    <source>
        <dbReference type="EMBL" id="KAK9823434.1"/>
    </source>
</evidence>
<dbReference type="Proteomes" id="UP001489004">
    <property type="component" value="Unassembled WGS sequence"/>
</dbReference>
<protein>
    <recommendedName>
        <fullName evidence="3">Protein kinase domain-containing protein</fullName>
    </recommendedName>
</protein>
<name>A0AAW1QPL3_9CHLO</name>
<comment type="caution">
    <text evidence="1">The sequence shown here is derived from an EMBL/GenBank/DDBJ whole genome shotgun (WGS) entry which is preliminary data.</text>
</comment>
<dbReference type="InterPro" id="IPR011009">
    <property type="entry name" value="Kinase-like_dom_sf"/>
</dbReference>
<sequence length="161" mass="18256">MVSQHDGRLHTTLHHEVAMYQHMQPLQGEYIPELVDRGYIKDTNLFFLATKLQEGDLSTAPLELLSDIRKSALAAMDRFQEFKVAHNSIKGVNFVYTKTGKAMVIDFHRSTWPACEATLKSERYDADIMLQRLQLVAKTVVSVLQRLPAAAGGSRQAQWQK</sequence>
<dbReference type="InterPro" id="IPR052396">
    <property type="entry name" value="Meiotic_Drive_Suppr_Kinase"/>
</dbReference>
<gene>
    <name evidence="1" type="ORF">WJX72_002718</name>
</gene>
<dbReference type="PANTHER" id="PTHR37171:SF1">
    <property type="entry name" value="SERINE_THREONINE-PROTEIN KINASE YRZF-RELATED"/>
    <property type="match status" value="1"/>
</dbReference>
<proteinExistence type="predicted"/>
<dbReference type="PANTHER" id="PTHR37171">
    <property type="entry name" value="SERINE/THREONINE-PROTEIN KINASE YRZF-RELATED"/>
    <property type="match status" value="1"/>
</dbReference>